<gene>
    <name evidence="2" type="ORF">ABID24_000081</name>
</gene>
<evidence type="ECO:0000256" key="1">
    <source>
        <dbReference type="SAM" id="Phobius"/>
    </source>
</evidence>
<keyword evidence="1" id="KW-0812">Transmembrane</keyword>
<feature type="transmembrane region" description="Helical" evidence="1">
    <location>
        <begin position="6"/>
        <end position="23"/>
    </location>
</feature>
<organism evidence="2 3">
    <name type="scientific">Blautia caecimuris</name>
    <dbReference type="NCBI Taxonomy" id="1796615"/>
    <lineage>
        <taxon>Bacteria</taxon>
        <taxon>Bacillati</taxon>
        <taxon>Bacillota</taxon>
        <taxon>Clostridia</taxon>
        <taxon>Lachnospirales</taxon>
        <taxon>Lachnospiraceae</taxon>
        <taxon>Blautia</taxon>
    </lineage>
</organism>
<keyword evidence="1" id="KW-1133">Transmembrane helix</keyword>
<comment type="caution">
    <text evidence="2">The sequence shown here is derived from an EMBL/GenBank/DDBJ whole genome shotgun (WGS) entry which is preliminary data.</text>
</comment>
<name>A0ABV2LXC6_9FIRM</name>
<keyword evidence="1" id="KW-0472">Membrane</keyword>
<keyword evidence="3" id="KW-1185">Reference proteome</keyword>
<accession>A0ABV2LXC6</accession>
<dbReference type="Proteomes" id="UP001549106">
    <property type="component" value="Unassembled WGS sequence"/>
</dbReference>
<proteinExistence type="predicted"/>
<dbReference type="RefSeq" id="WP_257463685.1">
    <property type="nucleotide sequence ID" value="NZ_JANJZT010000001.1"/>
</dbReference>
<evidence type="ECO:0000313" key="2">
    <source>
        <dbReference type="EMBL" id="MET3748865.1"/>
    </source>
</evidence>
<sequence length="176" mass="20647">MKKRVILFLMVIGIVGGFFHYDIQKTMEDEPKKLISNFLESYFNVSLKEAKKRMSENDLDMPMKEFFTKEGYENAMRDTYSLMLCEFASSFRTDIRLIDQEIILSYDSEVKRYDFCVILEFDAISESDAFKYHMNIQKNRNGTKITDEMKGYIDLVEMEPGYKICSLKIQGAEGAY</sequence>
<evidence type="ECO:0000313" key="3">
    <source>
        <dbReference type="Proteomes" id="UP001549106"/>
    </source>
</evidence>
<protein>
    <submittedName>
        <fullName evidence="2">Uncharacterized protein</fullName>
    </submittedName>
</protein>
<reference evidence="2 3" key="1">
    <citation type="submission" date="2024-06" db="EMBL/GenBank/DDBJ databases">
        <title>Genomic Encyclopedia of Type Strains, Phase IV (KMG-IV): sequencing the most valuable type-strain genomes for metagenomic binning, comparative biology and taxonomic classification.</title>
        <authorList>
            <person name="Goeker M."/>
        </authorList>
    </citation>
    <scope>NUCLEOTIDE SEQUENCE [LARGE SCALE GENOMIC DNA]</scope>
    <source>
        <strain evidence="2 3">DSM 29492</strain>
    </source>
</reference>
<dbReference type="EMBL" id="JBEPMJ010000001">
    <property type="protein sequence ID" value="MET3748865.1"/>
    <property type="molecule type" value="Genomic_DNA"/>
</dbReference>